<dbReference type="EMBL" id="MFLK01000029">
    <property type="protein sequence ID" value="OGG65872.1"/>
    <property type="molecule type" value="Genomic_DNA"/>
</dbReference>
<name>A0A1F6DY00_9BACT</name>
<dbReference type="Gene3D" id="3.30.360.10">
    <property type="entry name" value="Dihydrodipicolinate Reductase, domain 2"/>
    <property type="match status" value="1"/>
</dbReference>
<dbReference type="Gene3D" id="3.40.50.720">
    <property type="entry name" value="NAD(P)-binding Rossmann-like Domain"/>
    <property type="match status" value="1"/>
</dbReference>
<evidence type="ECO:0000313" key="6">
    <source>
        <dbReference type="Proteomes" id="UP000177652"/>
    </source>
</evidence>
<dbReference type="UniPathway" id="UPA00050">
    <property type="reaction ID" value="UER00063"/>
</dbReference>
<proteinExistence type="inferred from homology"/>
<evidence type="ECO:0000313" key="5">
    <source>
        <dbReference type="EMBL" id="OGG65872.1"/>
    </source>
</evidence>
<protein>
    <recommendedName>
        <fullName evidence="2">homoserine dehydrogenase</fullName>
        <ecNumber evidence="2">1.1.1.3</ecNumber>
    </recommendedName>
</protein>
<dbReference type="SUPFAM" id="SSF51735">
    <property type="entry name" value="NAD(P)-binding Rossmann-fold domains"/>
    <property type="match status" value="1"/>
</dbReference>
<dbReference type="SUPFAM" id="SSF55347">
    <property type="entry name" value="Glyceraldehyde-3-phosphate dehydrogenase-like, C-terminal domain"/>
    <property type="match status" value="1"/>
</dbReference>
<dbReference type="InterPro" id="IPR036291">
    <property type="entry name" value="NAD(P)-bd_dom_sf"/>
</dbReference>
<dbReference type="AlphaFoldDB" id="A0A1F6DY00"/>
<dbReference type="Pfam" id="PF00742">
    <property type="entry name" value="Homoserine_dh"/>
    <property type="match status" value="1"/>
</dbReference>
<dbReference type="InterPro" id="IPR001342">
    <property type="entry name" value="HDH_cat"/>
</dbReference>
<dbReference type="GO" id="GO:0009088">
    <property type="term" value="P:threonine biosynthetic process"/>
    <property type="evidence" value="ECO:0007669"/>
    <property type="project" value="UniProtKB-UniPathway"/>
</dbReference>
<dbReference type="STRING" id="1798497.A3D71_00690"/>
<comment type="caution">
    <text evidence="5">The sequence shown here is derived from an EMBL/GenBank/DDBJ whole genome shotgun (WGS) entry which is preliminary data.</text>
</comment>
<dbReference type="Proteomes" id="UP000177652">
    <property type="component" value="Unassembled WGS sequence"/>
</dbReference>
<organism evidence="5 6">
    <name type="scientific">Candidatus Kaiserbacteria bacterium RIFCSPHIGHO2_02_FULL_55_20</name>
    <dbReference type="NCBI Taxonomy" id="1798497"/>
    <lineage>
        <taxon>Bacteria</taxon>
        <taxon>Candidatus Kaiseribacteriota</taxon>
    </lineage>
</organism>
<feature type="domain" description="Homoserine dehydrogenase catalytic" evidence="4">
    <location>
        <begin position="129"/>
        <end position="215"/>
    </location>
</feature>
<sequence>MKIILIGSGNVGGEVEKVLAENNIPADFVIRSSGVYSKGSHIDTNDNFAKYVDDASVVFISVPSRGDGSEMLHYYVGSFKAGARIVTCEKAVLAHHFELVQKFKERIRYSATVGGNSGILPAVSDYRGAIMEIRAVINGTLNYVSGALSQKRGEDDIFHDVVSRGFTDPGPRNLQEVFQNELKDVAYKTAILANHSGLYEKRVTPDDVQVEPYKERARCAVVLNKERIQAGFLSFEDTSWFPAGVNNCICINGVKVAEGPGAGGRATAERMFSDFQMLARV</sequence>
<comment type="similarity">
    <text evidence="1">Belongs to the homoserine dehydrogenase family.</text>
</comment>
<evidence type="ECO:0000256" key="3">
    <source>
        <dbReference type="ARBA" id="ARBA00023002"/>
    </source>
</evidence>
<dbReference type="GO" id="GO:0004412">
    <property type="term" value="F:homoserine dehydrogenase activity"/>
    <property type="evidence" value="ECO:0007669"/>
    <property type="project" value="UniProtKB-EC"/>
</dbReference>
<keyword evidence="3" id="KW-0560">Oxidoreductase</keyword>
<evidence type="ECO:0000256" key="1">
    <source>
        <dbReference type="ARBA" id="ARBA00006753"/>
    </source>
</evidence>
<evidence type="ECO:0000256" key="2">
    <source>
        <dbReference type="ARBA" id="ARBA00013213"/>
    </source>
</evidence>
<reference evidence="5 6" key="1">
    <citation type="journal article" date="2016" name="Nat. Commun.">
        <title>Thousands of microbial genomes shed light on interconnected biogeochemical processes in an aquifer system.</title>
        <authorList>
            <person name="Anantharaman K."/>
            <person name="Brown C.T."/>
            <person name="Hug L.A."/>
            <person name="Sharon I."/>
            <person name="Castelle C.J."/>
            <person name="Probst A.J."/>
            <person name="Thomas B.C."/>
            <person name="Singh A."/>
            <person name="Wilkins M.J."/>
            <person name="Karaoz U."/>
            <person name="Brodie E.L."/>
            <person name="Williams K.H."/>
            <person name="Hubbard S.S."/>
            <person name="Banfield J.F."/>
        </authorList>
    </citation>
    <scope>NUCLEOTIDE SEQUENCE [LARGE SCALE GENOMIC DNA]</scope>
</reference>
<gene>
    <name evidence="5" type="ORF">A3D71_00690</name>
</gene>
<dbReference type="UniPathway" id="UPA00051">
    <property type="reaction ID" value="UER00465"/>
</dbReference>
<dbReference type="PANTHER" id="PTHR43331:SF1">
    <property type="entry name" value="HOMOSERINE DEHYDROGENASE"/>
    <property type="match status" value="1"/>
</dbReference>
<dbReference type="EC" id="1.1.1.3" evidence="2"/>
<evidence type="ECO:0000259" key="4">
    <source>
        <dbReference type="Pfam" id="PF00742"/>
    </source>
</evidence>
<dbReference type="PANTHER" id="PTHR43331">
    <property type="entry name" value="HOMOSERINE DEHYDROGENASE"/>
    <property type="match status" value="1"/>
</dbReference>
<accession>A0A1F6DY00</accession>